<dbReference type="InterPro" id="IPR020635">
    <property type="entry name" value="Tyr_kinase_cat_dom"/>
</dbReference>
<dbReference type="Pfam" id="PF07714">
    <property type="entry name" value="PK_Tyr_Ser-Thr"/>
    <property type="match status" value="1"/>
</dbReference>
<feature type="domain" description="Protein kinase" evidence="3">
    <location>
        <begin position="1"/>
        <end position="193"/>
    </location>
</feature>
<dbReference type="AlphaFoldDB" id="A0A8C5U4F0"/>
<dbReference type="GO" id="GO:0004713">
    <property type="term" value="F:protein tyrosine kinase activity"/>
    <property type="evidence" value="ECO:0007669"/>
    <property type="project" value="InterPro"/>
</dbReference>
<evidence type="ECO:0000313" key="4">
    <source>
        <dbReference type="Ensembl" id="ENSMCSP00000015371.1"/>
    </source>
</evidence>
<dbReference type="Gene3D" id="1.10.510.10">
    <property type="entry name" value="Transferase(Phosphotransferase) domain 1"/>
    <property type="match status" value="1"/>
</dbReference>
<name>A0A8C5U4F0_9PASS</name>
<evidence type="ECO:0000259" key="3">
    <source>
        <dbReference type="PROSITE" id="PS50011"/>
    </source>
</evidence>
<dbReference type="PROSITE" id="PS00109">
    <property type="entry name" value="PROTEIN_KINASE_TYR"/>
    <property type="match status" value="1"/>
</dbReference>
<dbReference type="PRINTS" id="PR00109">
    <property type="entry name" value="TYRKINASE"/>
</dbReference>
<accession>A0A8C5U4F0</accession>
<evidence type="ECO:0000313" key="5">
    <source>
        <dbReference type="Proteomes" id="UP000694560"/>
    </source>
</evidence>
<keyword evidence="1" id="KW-0547">Nucleotide-binding</keyword>
<protein>
    <recommendedName>
        <fullName evidence="3">Protein kinase domain-containing protein</fullName>
    </recommendedName>
</protein>
<dbReference type="PROSITE" id="PS50011">
    <property type="entry name" value="PROTEIN_KINASE_DOM"/>
    <property type="match status" value="1"/>
</dbReference>
<dbReference type="InterPro" id="IPR008266">
    <property type="entry name" value="Tyr_kinase_AS"/>
</dbReference>
<proteinExistence type="predicted"/>
<dbReference type="Proteomes" id="UP000694560">
    <property type="component" value="Unplaced"/>
</dbReference>
<evidence type="ECO:0000256" key="1">
    <source>
        <dbReference type="ARBA" id="ARBA00022741"/>
    </source>
</evidence>
<reference evidence="4" key="1">
    <citation type="submission" date="2025-08" db="UniProtKB">
        <authorList>
            <consortium name="Ensembl"/>
        </authorList>
    </citation>
    <scope>IDENTIFICATION</scope>
</reference>
<dbReference type="InterPro" id="IPR001245">
    <property type="entry name" value="Ser-Thr/Tyr_kinase_cat_dom"/>
</dbReference>
<dbReference type="PANTHER" id="PTHR24418">
    <property type="entry name" value="TYROSINE-PROTEIN KINASE"/>
    <property type="match status" value="1"/>
</dbReference>
<dbReference type="InterPro" id="IPR000719">
    <property type="entry name" value="Prot_kinase_dom"/>
</dbReference>
<dbReference type="SMART" id="SM00219">
    <property type="entry name" value="TyrKc"/>
    <property type="match status" value="1"/>
</dbReference>
<dbReference type="GO" id="GO:0005524">
    <property type="term" value="F:ATP binding"/>
    <property type="evidence" value="ECO:0007669"/>
    <property type="project" value="UniProtKB-KW"/>
</dbReference>
<sequence length="228" mass="25631">AQNLAPLGSLLDRLRKNQGHFLISTLCQYAIQVAKGMAYLESKRFIHRDLAARNILLASNELVKIGDFGLMRALPKNDDHYVMQEHRKVPFSLKTRTFSHASDTWMFGVTLWEMFTYGQEPWIGLNGSQVGVRQGPEGERLPRPEDCPQDIYNVMLQCWAHKPEDRPTFVALRDFLVEVGEQGGEQEPQHPVLPLCSSISGAKDIAEAGGDMGELSQAAVQAARWGRW</sequence>
<organism evidence="4 5">
    <name type="scientific">Malurus cyaneus samueli</name>
    <dbReference type="NCBI Taxonomy" id="2593467"/>
    <lineage>
        <taxon>Eukaryota</taxon>
        <taxon>Metazoa</taxon>
        <taxon>Chordata</taxon>
        <taxon>Craniata</taxon>
        <taxon>Vertebrata</taxon>
        <taxon>Euteleostomi</taxon>
        <taxon>Archelosauria</taxon>
        <taxon>Archosauria</taxon>
        <taxon>Dinosauria</taxon>
        <taxon>Saurischia</taxon>
        <taxon>Theropoda</taxon>
        <taxon>Coelurosauria</taxon>
        <taxon>Aves</taxon>
        <taxon>Neognathae</taxon>
        <taxon>Neoaves</taxon>
        <taxon>Telluraves</taxon>
        <taxon>Australaves</taxon>
        <taxon>Passeriformes</taxon>
        <taxon>Meliphagoidea</taxon>
        <taxon>Maluridae</taxon>
        <taxon>Malurus</taxon>
    </lineage>
</organism>
<evidence type="ECO:0000256" key="2">
    <source>
        <dbReference type="ARBA" id="ARBA00022840"/>
    </source>
</evidence>
<dbReference type="InterPro" id="IPR011009">
    <property type="entry name" value="Kinase-like_dom_sf"/>
</dbReference>
<dbReference type="SUPFAM" id="SSF56112">
    <property type="entry name" value="Protein kinase-like (PK-like)"/>
    <property type="match status" value="1"/>
</dbReference>
<keyword evidence="2" id="KW-0067">ATP-binding</keyword>
<dbReference type="FunFam" id="1.10.510.10:FF:000080">
    <property type="entry name" value="Putative activated CDC42 kinase 1"/>
    <property type="match status" value="1"/>
</dbReference>
<reference evidence="4" key="2">
    <citation type="submission" date="2025-09" db="UniProtKB">
        <authorList>
            <consortium name="Ensembl"/>
        </authorList>
    </citation>
    <scope>IDENTIFICATION</scope>
</reference>
<dbReference type="InterPro" id="IPR050198">
    <property type="entry name" value="Non-receptor_tyrosine_kinases"/>
</dbReference>
<keyword evidence="5" id="KW-1185">Reference proteome</keyword>
<dbReference type="Ensembl" id="ENSMCST00000015763.1">
    <property type="protein sequence ID" value="ENSMCSP00000015371.1"/>
    <property type="gene ID" value="ENSMCSG00000010747.1"/>
</dbReference>